<dbReference type="Pfam" id="PF13837">
    <property type="entry name" value="Myb_DNA-bind_4"/>
    <property type="match status" value="1"/>
</dbReference>
<dbReference type="Gene3D" id="1.10.10.60">
    <property type="entry name" value="Homeodomain-like"/>
    <property type="match status" value="1"/>
</dbReference>
<dbReference type="RefSeq" id="XP_020552154.1">
    <property type="nucleotide sequence ID" value="XM_020696495.1"/>
</dbReference>
<protein>
    <submittedName>
        <fullName evidence="5">Uncharacterized protein LOC105169181</fullName>
    </submittedName>
</protein>
<evidence type="ECO:0000256" key="2">
    <source>
        <dbReference type="SAM" id="MobiDB-lite"/>
    </source>
</evidence>
<feature type="compositionally biased region" description="Basic and acidic residues" evidence="2">
    <location>
        <begin position="293"/>
        <end position="305"/>
    </location>
</feature>
<dbReference type="SMART" id="SM00717">
    <property type="entry name" value="SANT"/>
    <property type="match status" value="1"/>
</dbReference>
<dbReference type="InterPro" id="IPR044822">
    <property type="entry name" value="Myb_DNA-bind_4"/>
</dbReference>
<feature type="domain" description="Myb-like" evidence="3">
    <location>
        <begin position="110"/>
        <end position="183"/>
    </location>
</feature>
<evidence type="ECO:0000313" key="5">
    <source>
        <dbReference type="RefSeq" id="XP_020552154.1"/>
    </source>
</evidence>
<sequence>MDGKLLASRNLVQGKSSGFLNLQEPMQANGKRVPQPFQGLVVSHDAQAQDAFPMRNRGGRKSDMPVSFLDGNGEGDTTKNSCDEDGSYAMGEHVDANNESEKEKKESPWQRVKWTDQMVKLLITAVSYLGEDAGSDNGGGGRRISPLLPKKGKWRAISKVMAERGFHVSPQQCEDKFNDLNKRYKKLNDILGRGTSCEVVENPTLLDLMDISAKSKESVRKILSSKQLFYQEMCSYHNGNRLYIPHDQSIQRSLHLALRNSDDLESHESKAYRSDSINDDEEIDASESQNDNNEEKHPLHDDLRSTRVSTKRKKPREPEYLDADHVMDFIATKKSTPHDHARTNQVPGQGTTLDWQRNPWFMSRTVQLEEKKLQIEAEMLELEKQRLRWLRFSELEDRDLEKMRLENEYLKLENERLALEIKRQEMGGHAN</sequence>
<evidence type="ECO:0000259" key="3">
    <source>
        <dbReference type="SMART" id="SM00717"/>
    </source>
</evidence>
<dbReference type="KEGG" id="sind:105169181"/>
<evidence type="ECO:0000256" key="1">
    <source>
        <dbReference type="SAM" id="Coils"/>
    </source>
</evidence>
<evidence type="ECO:0000313" key="4">
    <source>
        <dbReference type="Proteomes" id="UP000504604"/>
    </source>
</evidence>
<dbReference type="Gramene" id="SIN_1022989.t">
    <property type="protein sequence ID" value="SIN_1022989.t.cds1"/>
    <property type="gene ID" value="SIN_1022989"/>
</dbReference>
<feature type="compositionally biased region" description="Basic and acidic residues" evidence="2">
    <location>
        <begin position="92"/>
        <end position="108"/>
    </location>
</feature>
<feature type="compositionally biased region" description="Basic and acidic residues" evidence="2">
    <location>
        <begin position="263"/>
        <end position="273"/>
    </location>
</feature>
<feature type="region of interest" description="Disordered" evidence="2">
    <location>
        <begin position="53"/>
        <end position="109"/>
    </location>
</feature>
<name>A0A8M8V748_SESIN</name>
<feature type="coiled-coil region" evidence="1">
    <location>
        <begin position="365"/>
        <end position="422"/>
    </location>
</feature>
<feature type="region of interest" description="Disordered" evidence="2">
    <location>
        <begin position="263"/>
        <end position="324"/>
    </location>
</feature>
<dbReference type="PANTHER" id="PTHR46327:SF3">
    <property type="entry name" value="TRANSCRIPTION FACTOR"/>
    <property type="match status" value="1"/>
</dbReference>
<reference evidence="5" key="1">
    <citation type="journal article" date="2012" name="BMC Genomics">
        <title>Development and validation of genic-SSR markers in sesame by RNA-seq.</title>
        <authorList>
            <person name="Zhang H."/>
            <person name="Wei L."/>
            <person name="Miao H."/>
            <person name="Zhang T."/>
            <person name="Wang C."/>
        </authorList>
    </citation>
    <scope>NUCLEOTIDE SEQUENCE</scope>
</reference>
<organism evidence="4 5">
    <name type="scientific">Sesamum indicum</name>
    <name type="common">Oriental sesame</name>
    <name type="synonym">Sesamum orientale</name>
    <dbReference type="NCBI Taxonomy" id="4182"/>
    <lineage>
        <taxon>Eukaryota</taxon>
        <taxon>Viridiplantae</taxon>
        <taxon>Streptophyta</taxon>
        <taxon>Embryophyta</taxon>
        <taxon>Tracheophyta</taxon>
        <taxon>Spermatophyta</taxon>
        <taxon>Magnoliopsida</taxon>
        <taxon>eudicotyledons</taxon>
        <taxon>Gunneridae</taxon>
        <taxon>Pentapetalae</taxon>
        <taxon>asterids</taxon>
        <taxon>lamiids</taxon>
        <taxon>Lamiales</taxon>
        <taxon>Pedaliaceae</taxon>
        <taxon>Sesamum</taxon>
    </lineage>
</organism>
<dbReference type="GeneID" id="105169181"/>
<proteinExistence type="predicted"/>
<dbReference type="Proteomes" id="UP000504604">
    <property type="component" value="Linkage group LG8"/>
</dbReference>
<dbReference type="AlphaFoldDB" id="A0A8M8V748"/>
<dbReference type="InterPro" id="IPR001005">
    <property type="entry name" value="SANT/Myb"/>
</dbReference>
<keyword evidence="1" id="KW-0175">Coiled coil</keyword>
<reference evidence="5" key="2">
    <citation type="submission" date="2025-08" db="UniProtKB">
        <authorList>
            <consortium name="RefSeq"/>
        </authorList>
    </citation>
    <scope>IDENTIFICATION</scope>
</reference>
<gene>
    <name evidence="5" type="primary">LOC105169181</name>
</gene>
<dbReference type="PANTHER" id="PTHR46327">
    <property type="entry name" value="F16F4.11 PROTEIN-RELATED"/>
    <property type="match status" value="1"/>
</dbReference>
<accession>A0A8M8V748</accession>
<keyword evidence="4" id="KW-1185">Reference proteome</keyword>
<dbReference type="OrthoDB" id="641566at2759"/>